<organism evidence="1 2">
    <name type="scientific">Paraburkholderia dioscoreae</name>
    <dbReference type="NCBI Taxonomy" id="2604047"/>
    <lineage>
        <taxon>Bacteria</taxon>
        <taxon>Pseudomonadati</taxon>
        <taxon>Pseudomonadota</taxon>
        <taxon>Betaproteobacteria</taxon>
        <taxon>Burkholderiales</taxon>
        <taxon>Burkholderiaceae</taxon>
        <taxon>Paraburkholderia</taxon>
    </lineage>
</organism>
<dbReference type="KEGG" id="pdio:PDMSB3_0074.3"/>
<gene>
    <name evidence="1" type="ORF">PDMSB3_0074</name>
</gene>
<name>A0A5Q4ZLF8_9BURK</name>
<accession>A0A5Q4ZLF8</accession>
<protein>
    <submittedName>
        <fullName evidence="1">Uncharacterized protein</fullName>
    </submittedName>
</protein>
<geneLocation type="plasmid" evidence="1 2">
    <name>pII</name>
</geneLocation>
<sequence length="149" mass="15890">MAKALEFASQPVCASTGFHGNGAGRAVCHQRIQLGPCCLLAPNLVPMSVLRMKEEAVFAQIDTHQRRVCHDGLPEKETARSAYADRAVSVRLTISLSLATSVTLSLNADPLHLDETDVVPSGRTAVWGASEHGWPLSSQRACLGVNALC</sequence>
<dbReference type="EMBL" id="LR699556">
    <property type="protein sequence ID" value="VVD31198.1"/>
    <property type="molecule type" value="Genomic_DNA"/>
</dbReference>
<keyword evidence="1" id="KW-0614">Plasmid</keyword>
<evidence type="ECO:0000313" key="1">
    <source>
        <dbReference type="EMBL" id="VVD31198.1"/>
    </source>
</evidence>
<evidence type="ECO:0000313" key="2">
    <source>
        <dbReference type="Proteomes" id="UP000325811"/>
    </source>
</evidence>
<reference evidence="1 2" key="1">
    <citation type="submission" date="2019-08" db="EMBL/GenBank/DDBJ databases">
        <authorList>
            <person name="Herpell B J."/>
        </authorList>
    </citation>
    <scope>NUCLEOTIDE SEQUENCE [LARGE SCALE GENOMIC DNA]</scope>
    <source>
        <strain evidence="2">Msb3</strain>
        <plasmid evidence="1 2">pII</plasmid>
    </source>
</reference>
<proteinExistence type="predicted"/>
<dbReference type="AlphaFoldDB" id="A0A5Q4ZLF8"/>
<dbReference type="Proteomes" id="UP000325811">
    <property type="component" value="Plasmid pII"/>
</dbReference>
<keyword evidence="2" id="KW-1185">Reference proteome</keyword>